<dbReference type="GO" id="GO:0009055">
    <property type="term" value="F:electron transfer activity"/>
    <property type="evidence" value="ECO:0007669"/>
    <property type="project" value="TreeGrafter"/>
</dbReference>
<keyword evidence="2" id="KW-0001">2Fe-2S</keyword>
<keyword evidence="5" id="KW-0411">Iron-sulfur</keyword>
<evidence type="ECO:0000256" key="3">
    <source>
        <dbReference type="ARBA" id="ARBA00022723"/>
    </source>
</evidence>
<dbReference type="Proteomes" id="UP000193083">
    <property type="component" value="Unassembled WGS sequence"/>
</dbReference>
<dbReference type="GO" id="GO:0051537">
    <property type="term" value="F:2 iron, 2 sulfur cluster binding"/>
    <property type="evidence" value="ECO:0007669"/>
    <property type="project" value="UniProtKB-KW"/>
</dbReference>
<evidence type="ECO:0000256" key="6">
    <source>
        <dbReference type="ARBA" id="ARBA00034078"/>
    </source>
</evidence>
<dbReference type="GO" id="GO:0005829">
    <property type="term" value="C:cytosol"/>
    <property type="evidence" value="ECO:0007669"/>
    <property type="project" value="TreeGrafter"/>
</dbReference>
<keyword evidence="3" id="KW-0479">Metal-binding</keyword>
<evidence type="ECO:0000256" key="5">
    <source>
        <dbReference type="ARBA" id="ARBA00023014"/>
    </source>
</evidence>
<protein>
    <submittedName>
        <fullName evidence="8">Ferredoxin, 2Fe-2S</fullName>
    </submittedName>
</protein>
<keyword evidence="4" id="KW-0408">Iron</keyword>
<feature type="domain" description="2Fe-2S ferredoxin-type" evidence="7">
    <location>
        <begin position="2"/>
        <end position="106"/>
    </location>
</feature>
<dbReference type="PANTHER" id="PTHR23426:SF65">
    <property type="entry name" value="FERREDOXIN-2, MITOCHONDRIAL"/>
    <property type="match status" value="1"/>
</dbReference>
<accession>A0A1X7NKB0</accession>
<proteinExistence type="inferred from homology"/>
<dbReference type="InterPro" id="IPR001055">
    <property type="entry name" value="Adrenodoxin-like"/>
</dbReference>
<dbReference type="PROSITE" id="PS51085">
    <property type="entry name" value="2FE2S_FER_2"/>
    <property type="match status" value="1"/>
</dbReference>
<dbReference type="GO" id="GO:0046872">
    <property type="term" value="F:metal ion binding"/>
    <property type="evidence" value="ECO:0007669"/>
    <property type="project" value="UniProtKB-KW"/>
</dbReference>
<dbReference type="GO" id="GO:0140647">
    <property type="term" value="P:P450-containing electron transport chain"/>
    <property type="evidence" value="ECO:0007669"/>
    <property type="project" value="InterPro"/>
</dbReference>
<dbReference type="InterPro" id="IPR018298">
    <property type="entry name" value="Adrenodoxin_Fe-S_BS"/>
</dbReference>
<dbReference type="Pfam" id="PF00111">
    <property type="entry name" value="Fer2"/>
    <property type="match status" value="1"/>
</dbReference>
<dbReference type="InterPro" id="IPR036010">
    <property type="entry name" value="2Fe-2S_ferredoxin-like_sf"/>
</dbReference>
<dbReference type="AlphaFoldDB" id="A0A1X7NKB0"/>
<evidence type="ECO:0000259" key="7">
    <source>
        <dbReference type="PROSITE" id="PS51085"/>
    </source>
</evidence>
<dbReference type="EMBL" id="FXBL01000004">
    <property type="protein sequence ID" value="SMH38263.1"/>
    <property type="molecule type" value="Genomic_DNA"/>
</dbReference>
<evidence type="ECO:0000313" key="8">
    <source>
        <dbReference type="EMBL" id="SMH38263.1"/>
    </source>
</evidence>
<dbReference type="OrthoDB" id="9799640at2"/>
<evidence type="ECO:0000256" key="1">
    <source>
        <dbReference type="ARBA" id="ARBA00010914"/>
    </source>
</evidence>
<keyword evidence="9" id="KW-1185">Reference proteome</keyword>
<evidence type="ECO:0000256" key="2">
    <source>
        <dbReference type="ARBA" id="ARBA00022714"/>
    </source>
</evidence>
<comment type="cofactor">
    <cofactor evidence="6">
        <name>[2Fe-2S] cluster</name>
        <dbReference type="ChEBI" id="CHEBI:190135"/>
    </cofactor>
</comment>
<dbReference type="PROSITE" id="PS00814">
    <property type="entry name" value="ADX"/>
    <property type="match status" value="1"/>
</dbReference>
<dbReference type="InterPro" id="IPR012675">
    <property type="entry name" value="Beta-grasp_dom_sf"/>
</dbReference>
<dbReference type="SUPFAM" id="SSF54292">
    <property type="entry name" value="2Fe-2S ferredoxin-like"/>
    <property type="match status" value="1"/>
</dbReference>
<dbReference type="PRINTS" id="PR00355">
    <property type="entry name" value="ADRENODOXIN"/>
</dbReference>
<dbReference type="RefSeq" id="WP_085464049.1">
    <property type="nucleotide sequence ID" value="NZ_FXBL01000004.1"/>
</dbReference>
<reference evidence="9" key="1">
    <citation type="submission" date="2017-04" db="EMBL/GenBank/DDBJ databases">
        <authorList>
            <person name="Varghese N."/>
            <person name="Submissions S."/>
        </authorList>
    </citation>
    <scope>NUCLEOTIDE SEQUENCE [LARGE SCALE GENOMIC DNA]</scope>
    <source>
        <strain evidence="9">B5P</strain>
    </source>
</reference>
<comment type="similarity">
    <text evidence="1">Belongs to the adrenodoxin/putidaredoxin family.</text>
</comment>
<dbReference type="CDD" id="cd00207">
    <property type="entry name" value="fer2"/>
    <property type="match status" value="1"/>
</dbReference>
<dbReference type="InterPro" id="IPR001041">
    <property type="entry name" value="2Fe-2S_ferredoxin-type"/>
</dbReference>
<gene>
    <name evidence="8" type="ORF">SAMN02982922_2024</name>
</gene>
<evidence type="ECO:0000313" key="9">
    <source>
        <dbReference type="Proteomes" id="UP000193083"/>
    </source>
</evidence>
<organism evidence="8 9">
    <name type="scientific">Mesorhizobium australicum</name>
    <dbReference type="NCBI Taxonomy" id="536018"/>
    <lineage>
        <taxon>Bacteria</taxon>
        <taxon>Pseudomonadati</taxon>
        <taxon>Pseudomonadota</taxon>
        <taxon>Alphaproteobacteria</taxon>
        <taxon>Hyphomicrobiales</taxon>
        <taxon>Phyllobacteriaceae</taxon>
        <taxon>Mesorhizobium</taxon>
    </lineage>
</organism>
<dbReference type="Gene3D" id="3.10.20.30">
    <property type="match status" value="1"/>
</dbReference>
<evidence type="ECO:0000256" key="4">
    <source>
        <dbReference type="ARBA" id="ARBA00023004"/>
    </source>
</evidence>
<dbReference type="PANTHER" id="PTHR23426">
    <property type="entry name" value="FERREDOXIN/ADRENODOXIN"/>
    <property type="match status" value="1"/>
</dbReference>
<name>A0A1X7NKB0_9HYPH</name>
<sequence>MIQVHFRSEDGSVKSAVGTDGDSVMEIARNNGVPGIVAECGGAAMCATCHVYVSSDWLERIPPMSEFEDELLEGTGAPRMENSRLGCQIKVSDTLDGLEVTVPASQY</sequence>